<dbReference type="SUPFAM" id="SSF53335">
    <property type="entry name" value="S-adenosyl-L-methionine-dependent methyltransferases"/>
    <property type="match status" value="1"/>
</dbReference>
<dbReference type="InterPro" id="IPR041698">
    <property type="entry name" value="Methyltransf_25"/>
</dbReference>
<accession>A0A4R1Y8D2</accession>
<keyword evidence="4" id="KW-1185">Reference proteome</keyword>
<dbReference type="GO" id="GO:0032259">
    <property type="term" value="P:methylation"/>
    <property type="evidence" value="ECO:0007669"/>
    <property type="project" value="UniProtKB-KW"/>
</dbReference>
<organism evidence="3 4">
    <name type="scientific">Acinetobacter calcoaceticus</name>
    <dbReference type="NCBI Taxonomy" id="471"/>
    <lineage>
        <taxon>Bacteria</taxon>
        <taxon>Pseudomonadati</taxon>
        <taxon>Pseudomonadota</taxon>
        <taxon>Gammaproteobacteria</taxon>
        <taxon>Moraxellales</taxon>
        <taxon>Moraxellaceae</taxon>
        <taxon>Acinetobacter</taxon>
        <taxon>Acinetobacter calcoaceticus/baumannii complex</taxon>
    </lineage>
</organism>
<name>A0A4R1Y8D2_ACICA</name>
<dbReference type="PANTHER" id="PTHR43861:SF3">
    <property type="entry name" value="PUTATIVE (AFU_ORTHOLOGUE AFUA_2G14390)-RELATED"/>
    <property type="match status" value="1"/>
</dbReference>
<reference evidence="3 4" key="1">
    <citation type="submission" date="2019-03" db="EMBL/GenBank/DDBJ databases">
        <title>Genomic analyses of the natural microbiome of Caenorhabditis elegans.</title>
        <authorList>
            <person name="Samuel B."/>
        </authorList>
    </citation>
    <scope>NUCLEOTIDE SEQUENCE [LARGE SCALE GENOMIC DNA]</scope>
    <source>
        <strain evidence="3 4">JUb89</strain>
    </source>
</reference>
<dbReference type="InterPro" id="IPR029063">
    <property type="entry name" value="SAM-dependent_MTases_sf"/>
</dbReference>
<sequence>MWDQRYNQAEYAYGTQPNDFLRANYHHLPKGKILSLAEGEGRNAVFLAQHGYEVTAVDSSLVGLEKAQQLAQENGVHIHTIHADLSTFEIEPNHWDGIISIFFPMIRSERQQLYPKIIAGLKQHGVFLIEAYRPEQIAFGTGGGKSVETMTSQASLEQDLAGLSFLGLQSIDREVIEGQFHTGMGAVLQAIAIKSEI</sequence>
<comment type="caution">
    <text evidence="3">The sequence shown here is derived from an EMBL/GenBank/DDBJ whole genome shotgun (WGS) entry which is preliminary data.</text>
</comment>
<dbReference type="Gene3D" id="3.40.50.150">
    <property type="entry name" value="Vaccinia Virus protein VP39"/>
    <property type="match status" value="1"/>
</dbReference>
<dbReference type="AlphaFoldDB" id="A0A4R1Y8D2"/>
<proteinExistence type="predicted"/>
<keyword evidence="3" id="KW-0489">Methyltransferase</keyword>
<feature type="domain" description="Methyltransferase" evidence="2">
    <location>
        <begin position="33"/>
        <end position="125"/>
    </location>
</feature>
<keyword evidence="1 3" id="KW-0808">Transferase</keyword>
<evidence type="ECO:0000313" key="3">
    <source>
        <dbReference type="EMBL" id="TCM68653.1"/>
    </source>
</evidence>
<protein>
    <submittedName>
        <fullName evidence="3">Methyltransferase family protein</fullName>
    </submittedName>
</protein>
<evidence type="ECO:0000259" key="2">
    <source>
        <dbReference type="Pfam" id="PF13649"/>
    </source>
</evidence>
<dbReference type="OrthoDB" id="9786503at2"/>
<evidence type="ECO:0000313" key="4">
    <source>
        <dbReference type="Proteomes" id="UP000294963"/>
    </source>
</evidence>
<dbReference type="Pfam" id="PF13649">
    <property type="entry name" value="Methyltransf_25"/>
    <property type="match status" value="1"/>
</dbReference>
<dbReference type="PANTHER" id="PTHR43861">
    <property type="entry name" value="TRANS-ACONITATE 2-METHYLTRANSFERASE-RELATED"/>
    <property type="match status" value="1"/>
</dbReference>
<evidence type="ECO:0000256" key="1">
    <source>
        <dbReference type="ARBA" id="ARBA00022679"/>
    </source>
</evidence>
<dbReference type="Proteomes" id="UP000294963">
    <property type="component" value="Unassembled WGS sequence"/>
</dbReference>
<gene>
    <name evidence="3" type="ORF">EC844_10429</name>
</gene>
<dbReference type="CDD" id="cd02440">
    <property type="entry name" value="AdoMet_MTases"/>
    <property type="match status" value="1"/>
</dbReference>
<dbReference type="EMBL" id="SLVJ01000004">
    <property type="protein sequence ID" value="TCM68653.1"/>
    <property type="molecule type" value="Genomic_DNA"/>
</dbReference>
<dbReference type="GO" id="GO:0008168">
    <property type="term" value="F:methyltransferase activity"/>
    <property type="evidence" value="ECO:0007669"/>
    <property type="project" value="UniProtKB-KW"/>
</dbReference>